<keyword evidence="5 6" id="KW-0472">Membrane</keyword>
<dbReference type="RefSeq" id="WP_189682487.1">
    <property type="nucleotide sequence ID" value="NZ_BNCJ01000024.1"/>
</dbReference>
<dbReference type="AlphaFoldDB" id="A0A8J3H2M0"/>
<feature type="transmembrane region" description="Helical" evidence="6">
    <location>
        <begin position="306"/>
        <end position="326"/>
    </location>
</feature>
<sequence length="366" mass="39172">MILDGYFARRFLQSFLLILAVFLTLIMLIDLIEQLRRFENADLGFGQMATLMLLNVPGSIKDILPLLMILSTVVLFVSLARSSELVVTRAIGRSGIRALAGPCLVALVIGALAVTMLNPIAAATSNRYQQLADTYQTGGPAALSLTGEGLWMRQGGAQGQAVIHATGYGGAEPVTLYGVTILSYAPGGGPEQRISAESAQLAPGEWVLSKVKVWPLATGRNPETAAKSVDTLRLPTTLTDDRIRESIGQPNGISIYDLPGTIRALRQAGFATRKQEVWYMVELARPLFLLSMVLIGAAFTMRHTRFGGTGIAVLAAILLGFALYFVRNFAQILGENGQIPVILASWGPPIAAIFLALGLLLHAEDG</sequence>
<keyword evidence="3 6" id="KW-0812">Transmembrane</keyword>
<dbReference type="Proteomes" id="UP000626220">
    <property type="component" value="Unassembled WGS sequence"/>
</dbReference>
<evidence type="ECO:0000256" key="5">
    <source>
        <dbReference type="ARBA" id="ARBA00023136"/>
    </source>
</evidence>
<feature type="transmembrane region" description="Helical" evidence="6">
    <location>
        <begin position="12"/>
        <end position="31"/>
    </location>
</feature>
<keyword evidence="8" id="KW-1185">Reference proteome</keyword>
<name>A0A8J3H2M0_9RHOB</name>
<evidence type="ECO:0000256" key="1">
    <source>
        <dbReference type="ARBA" id="ARBA00004651"/>
    </source>
</evidence>
<dbReference type="InterPro" id="IPR030923">
    <property type="entry name" value="LptG"/>
</dbReference>
<dbReference type="NCBIfam" id="TIGR04408">
    <property type="entry name" value="LptG_lptG"/>
    <property type="match status" value="1"/>
</dbReference>
<keyword evidence="2" id="KW-1003">Cell membrane</keyword>
<feature type="transmembrane region" description="Helical" evidence="6">
    <location>
        <begin position="277"/>
        <end position="299"/>
    </location>
</feature>
<proteinExistence type="predicted"/>
<organism evidence="7 8">
    <name type="scientific">Seohaeicola zhoushanensis</name>
    <dbReference type="NCBI Taxonomy" id="1569283"/>
    <lineage>
        <taxon>Bacteria</taxon>
        <taxon>Pseudomonadati</taxon>
        <taxon>Pseudomonadota</taxon>
        <taxon>Alphaproteobacteria</taxon>
        <taxon>Rhodobacterales</taxon>
        <taxon>Roseobacteraceae</taxon>
        <taxon>Seohaeicola</taxon>
    </lineage>
</organism>
<evidence type="ECO:0000256" key="2">
    <source>
        <dbReference type="ARBA" id="ARBA00022475"/>
    </source>
</evidence>
<evidence type="ECO:0000256" key="6">
    <source>
        <dbReference type="SAM" id="Phobius"/>
    </source>
</evidence>
<comment type="caution">
    <text evidence="7">The sequence shown here is derived from an EMBL/GenBank/DDBJ whole genome shotgun (WGS) entry which is preliminary data.</text>
</comment>
<dbReference type="GO" id="GO:0055085">
    <property type="term" value="P:transmembrane transport"/>
    <property type="evidence" value="ECO:0007669"/>
    <property type="project" value="InterPro"/>
</dbReference>
<comment type="subcellular location">
    <subcellularLocation>
        <location evidence="1">Cell membrane</location>
        <topology evidence="1">Multi-pass membrane protein</topology>
    </subcellularLocation>
</comment>
<dbReference type="PANTHER" id="PTHR33529">
    <property type="entry name" value="SLR0882 PROTEIN-RELATED"/>
    <property type="match status" value="1"/>
</dbReference>
<evidence type="ECO:0000313" key="7">
    <source>
        <dbReference type="EMBL" id="GHF69797.1"/>
    </source>
</evidence>
<feature type="transmembrane region" description="Helical" evidence="6">
    <location>
        <begin position="99"/>
        <end position="121"/>
    </location>
</feature>
<gene>
    <name evidence="7" type="ORF">GCM10017056_46030</name>
</gene>
<dbReference type="PANTHER" id="PTHR33529:SF2">
    <property type="entry name" value="LIPOPOLYSACCHARIDE EXPORT SYSTEM PERMEASE PROTEIN LPTG"/>
    <property type="match status" value="1"/>
</dbReference>
<dbReference type="EMBL" id="BNCJ01000024">
    <property type="protein sequence ID" value="GHF69797.1"/>
    <property type="molecule type" value="Genomic_DNA"/>
</dbReference>
<evidence type="ECO:0000313" key="8">
    <source>
        <dbReference type="Proteomes" id="UP000626220"/>
    </source>
</evidence>
<dbReference type="GO" id="GO:0015920">
    <property type="term" value="P:lipopolysaccharide transport"/>
    <property type="evidence" value="ECO:0007669"/>
    <property type="project" value="TreeGrafter"/>
</dbReference>
<evidence type="ECO:0000256" key="4">
    <source>
        <dbReference type="ARBA" id="ARBA00022989"/>
    </source>
</evidence>
<feature type="transmembrane region" description="Helical" evidence="6">
    <location>
        <begin position="338"/>
        <end position="361"/>
    </location>
</feature>
<dbReference type="InterPro" id="IPR005495">
    <property type="entry name" value="LptG/LptF_permease"/>
</dbReference>
<reference evidence="7" key="2">
    <citation type="submission" date="2020-09" db="EMBL/GenBank/DDBJ databases">
        <authorList>
            <person name="Sun Q."/>
            <person name="Kim S."/>
        </authorList>
    </citation>
    <scope>NUCLEOTIDE SEQUENCE</scope>
    <source>
        <strain evidence="7">KCTC 42650</strain>
    </source>
</reference>
<reference evidence="7" key="1">
    <citation type="journal article" date="2014" name="Int. J. Syst. Evol. Microbiol.">
        <title>Complete genome sequence of Corynebacterium casei LMG S-19264T (=DSM 44701T), isolated from a smear-ripened cheese.</title>
        <authorList>
            <consortium name="US DOE Joint Genome Institute (JGI-PGF)"/>
            <person name="Walter F."/>
            <person name="Albersmeier A."/>
            <person name="Kalinowski J."/>
            <person name="Ruckert C."/>
        </authorList>
    </citation>
    <scope>NUCLEOTIDE SEQUENCE</scope>
    <source>
        <strain evidence="7">KCTC 42650</strain>
    </source>
</reference>
<accession>A0A8J3H2M0</accession>
<feature type="transmembrane region" description="Helical" evidence="6">
    <location>
        <begin position="66"/>
        <end position="87"/>
    </location>
</feature>
<dbReference type="GO" id="GO:0043190">
    <property type="term" value="C:ATP-binding cassette (ABC) transporter complex"/>
    <property type="evidence" value="ECO:0007669"/>
    <property type="project" value="InterPro"/>
</dbReference>
<dbReference type="Pfam" id="PF03739">
    <property type="entry name" value="LptF_LptG"/>
    <property type="match status" value="1"/>
</dbReference>
<evidence type="ECO:0000256" key="3">
    <source>
        <dbReference type="ARBA" id="ARBA00022692"/>
    </source>
</evidence>
<keyword evidence="4 6" id="KW-1133">Transmembrane helix</keyword>
<protein>
    <submittedName>
        <fullName evidence="7">LPS export ABC transporter permease LptG</fullName>
    </submittedName>
</protein>